<evidence type="ECO:0000259" key="2">
    <source>
        <dbReference type="Pfam" id="PF26299"/>
    </source>
</evidence>
<organism evidence="3 4">
    <name type="scientific">Thermosporothrix hazakensis</name>
    <dbReference type="NCBI Taxonomy" id="644383"/>
    <lineage>
        <taxon>Bacteria</taxon>
        <taxon>Bacillati</taxon>
        <taxon>Chloroflexota</taxon>
        <taxon>Ktedonobacteria</taxon>
        <taxon>Ktedonobacterales</taxon>
        <taxon>Thermosporotrichaceae</taxon>
        <taxon>Thermosporothrix</taxon>
    </lineage>
</organism>
<name>A0A326U825_THEHA</name>
<evidence type="ECO:0000259" key="1">
    <source>
        <dbReference type="Pfam" id="PF26298"/>
    </source>
</evidence>
<gene>
    <name evidence="3" type="ORF">EI42_02315</name>
</gene>
<evidence type="ECO:0000313" key="3">
    <source>
        <dbReference type="EMBL" id="PZW31218.1"/>
    </source>
</evidence>
<feature type="domain" description="MurL N-terminal" evidence="2">
    <location>
        <begin position="19"/>
        <end position="161"/>
    </location>
</feature>
<evidence type="ECO:0000313" key="4">
    <source>
        <dbReference type="Proteomes" id="UP000248806"/>
    </source>
</evidence>
<dbReference type="Proteomes" id="UP000248806">
    <property type="component" value="Unassembled WGS sequence"/>
</dbReference>
<feature type="domain" description="MurL N-terminal" evidence="2">
    <location>
        <begin position="233"/>
        <end position="293"/>
    </location>
</feature>
<sequence length="455" mass="52654">MPLLRLEAIQLTSDQIIIRHSLDARPFITTIHYHDVQLDTLKKRYGARLIDAIAFHIAFFEGMKYCSLAPHIYDITPWTCAEETIALFKLLYQEIFAQHRWENGLAHYPGPTIVPDSAPSARMPHPIETHEPSLLVSCGGGKDSLAVMKLLERIGEPYAVTQYAHSCYGPTQPQHALIDEMVRCCSVARQHRFSLHDTFLHQPHVLEQFPGPVTTFCAPETPCSIFATLPILLNYGYTFLCLGHEQGADSENFFWEEEQRFVNHQWGKSLEAEHVLNRYIQRHLLSNLHVFSILKPIYDFLIFQLLRDEQQHIRTTHSCNITKPWCKRCPKCIYVWLSTLAYLRVNLFNENLFDQQEVQDIFFQLMGKSGHRPFECVGEVDETRLALYACLQQGYQGKILDIFRQEILPYIDIGALLSRYNTVFSEKHAIPPRLAEPVLLQFAAVRVNEQEFLKR</sequence>
<dbReference type="InterPro" id="IPR058741">
    <property type="entry name" value="MurL_C"/>
</dbReference>
<accession>A0A326U825</accession>
<dbReference type="OrthoDB" id="9768152at2"/>
<dbReference type="Pfam" id="PF26299">
    <property type="entry name" value="MurL_N"/>
    <property type="match status" value="2"/>
</dbReference>
<dbReference type="InterPro" id="IPR058740">
    <property type="entry name" value="MurL_N"/>
</dbReference>
<feature type="domain" description="MurL C-terminal" evidence="1">
    <location>
        <begin position="322"/>
        <end position="392"/>
    </location>
</feature>
<reference evidence="3 4" key="1">
    <citation type="submission" date="2018-06" db="EMBL/GenBank/DDBJ databases">
        <title>Genomic Encyclopedia of Archaeal and Bacterial Type Strains, Phase II (KMG-II): from individual species to whole genera.</title>
        <authorList>
            <person name="Goeker M."/>
        </authorList>
    </citation>
    <scope>NUCLEOTIDE SEQUENCE [LARGE SCALE GENOMIC DNA]</scope>
    <source>
        <strain evidence="3 4">ATCC BAA-1881</strain>
    </source>
</reference>
<dbReference type="RefSeq" id="WP_111321964.1">
    <property type="nucleotide sequence ID" value="NZ_BIFX01000003.1"/>
</dbReference>
<evidence type="ECO:0008006" key="5">
    <source>
        <dbReference type="Google" id="ProtNLM"/>
    </source>
</evidence>
<protein>
    <recommendedName>
        <fullName evidence="5">UDP-N-acetyl-alpha-D-muramoyl-L-alanyl-L-glutamate epimerase</fullName>
    </recommendedName>
</protein>
<dbReference type="Pfam" id="PF26298">
    <property type="entry name" value="MurL_epimerase_C"/>
    <property type="match status" value="1"/>
</dbReference>
<keyword evidence="4" id="KW-1185">Reference proteome</keyword>
<proteinExistence type="predicted"/>
<comment type="caution">
    <text evidence="3">The sequence shown here is derived from an EMBL/GenBank/DDBJ whole genome shotgun (WGS) entry which is preliminary data.</text>
</comment>
<dbReference type="AlphaFoldDB" id="A0A326U825"/>
<dbReference type="EMBL" id="QKUF01000006">
    <property type="protein sequence ID" value="PZW31218.1"/>
    <property type="molecule type" value="Genomic_DNA"/>
</dbReference>